<organism evidence="7 8">
    <name type="scientific">Xaviernesmea rhizosphaerae</name>
    <dbReference type="NCBI Taxonomy" id="1672749"/>
    <lineage>
        <taxon>Bacteria</taxon>
        <taxon>Pseudomonadati</taxon>
        <taxon>Pseudomonadota</taxon>
        <taxon>Alphaproteobacteria</taxon>
        <taxon>Hyphomicrobiales</taxon>
        <taxon>Rhizobiaceae</taxon>
        <taxon>Rhizobium/Agrobacterium group</taxon>
        <taxon>Xaviernesmea</taxon>
    </lineage>
</organism>
<keyword evidence="2 5" id="KW-0540">Nuclease</keyword>
<evidence type="ECO:0000256" key="5">
    <source>
        <dbReference type="HAMAP-Rule" id="MF_00265"/>
    </source>
</evidence>
<keyword evidence="1 5" id="KW-1277">Toxin-antitoxin system</keyword>
<dbReference type="GO" id="GO:0016787">
    <property type="term" value="F:hydrolase activity"/>
    <property type="evidence" value="ECO:0007669"/>
    <property type="project" value="UniProtKB-KW"/>
</dbReference>
<dbReference type="GO" id="GO:0004540">
    <property type="term" value="F:RNA nuclease activity"/>
    <property type="evidence" value="ECO:0007669"/>
    <property type="project" value="InterPro"/>
</dbReference>
<reference evidence="7 8" key="1">
    <citation type="submission" date="2016-09" db="EMBL/GenBank/DDBJ databases">
        <title>Rhizobium sp. nov., a novel species isolated from the rice rhizosphere.</title>
        <authorList>
            <person name="Zhao J."/>
            <person name="Zhang X."/>
        </authorList>
    </citation>
    <scope>NUCLEOTIDE SEQUENCE [LARGE SCALE GENOMIC DNA]</scope>
    <source>
        <strain evidence="7 8">MH17</strain>
    </source>
</reference>
<dbReference type="AlphaFoldDB" id="A0A1Q9AKE9"/>
<dbReference type="InterPro" id="IPR002716">
    <property type="entry name" value="PIN_dom"/>
</dbReference>
<comment type="cofactor">
    <cofactor evidence="5">
        <name>Mg(2+)</name>
        <dbReference type="ChEBI" id="CHEBI:18420"/>
    </cofactor>
</comment>
<comment type="caution">
    <text evidence="7">The sequence shown here is derived from an EMBL/GenBank/DDBJ whole genome shotgun (WGS) entry which is preliminary data.</text>
</comment>
<evidence type="ECO:0000256" key="1">
    <source>
        <dbReference type="ARBA" id="ARBA00022649"/>
    </source>
</evidence>
<dbReference type="Proteomes" id="UP000186143">
    <property type="component" value="Unassembled WGS sequence"/>
</dbReference>
<dbReference type="RefSeq" id="WP_075634492.1">
    <property type="nucleotide sequence ID" value="NZ_MKIO01000026.1"/>
</dbReference>
<dbReference type="InterPro" id="IPR022907">
    <property type="entry name" value="VapC_family"/>
</dbReference>
<keyword evidence="4 5" id="KW-0378">Hydrolase</keyword>
<gene>
    <name evidence="5" type="primary">vapC</name>
    <name evidence="7" type="ORF">BJF92_08950</name>
</gene>
<comment type="function">
    <text evidence="5">Toxic component of a toxin-antitoxin (TA) system. An RNase.</text>
</comment>
<dbReference type="STRING" id="1672749.BJF92_08950"/>
<evidence type="ECO:0000256" key="4">
    <source>
        <dbReference type="ARBA" id="ARBA00022801"/>
    </source>
</evidence>
<dbReference type="EMBL" id="MKIO01000026">
    <property type="protein sequence ID" value="OLP55760.1"/>
    <property type="molecule type" value="Genomic_DNA"/>
</dbReference>
<evidence type="ECO:0000256" key="3">
    <source>
        <dbReference type="ARBA" id="ARBA00022723"/>
    </source>
</evidence>
<evidence type="ECO:0000256" key="2">
    <source>
        <dbReference type="ARBA" id="ARBA00022722"/>
    </source>
</evidence>
<accession>A0A1Q9AKE9</accession>
<dbReference type="HAMAP" id="MF_00265">
    <property type="entry name" value="VapC_Nob1"/>
    <property type="match status" value="1"/>
</dbReference>
<keyword evidence="3 5" id="KW-0479">Metal-binding</keyword>
<evidence type="ECO:0000313" key="8">
    <source>
        <dbReference type="Proteomes" id="UP000186143"/>
    </source>
</evidence>
<dbReference type="SUPFAM" id="SSF88723">
    <property type="entry name" value="PIN domain-like"/>
    <property type="match status" value="1"/>
</dbReference>
<dbReference type="InterPro" id="IPR029060">
    <property type="entry name" value="PIN-like_dom_sf"/>
</dbReference>
<evidence type="ECO:0000259" key="6">
    <source>
        <dbReference type="Pfam" id="PF01850"/>
    </source>
</evidence>
<evidence type="ECO:0000313" key="7">
    <source>
        <dbReference type="EMBL" id="OLP55760.1"/>
    </source>
</evidence>
<comment type="similarity">
    <text evidence="5">Belongs to the PINc/VapC protein family.</text>
</comment>
<dbReference type="GO" id="GO:0090729">
    <property type="term" value="F:toxin activity"/>
    <property type="evidence" value="ECO:0007669"/>
    <property type="project" value="UniProtKB-KW"/>
</dbReference>
<feature type="binding site" evidence="5">
    <location>
        <position position="4"/>
    </location>
    <ligand>
        <name>Mg(2+)</name>
        <dbReference type="ChEBI" id="CHEBI:18420"/>
    </ligand>
</feature>
<sequence length="134" mass="14661">MFVDACAIIALLSDEPEADRVSDALMTAQTRMTSPVAVLEAVLGLSRPDKFALPVDTVEPIVMEFLEARGIEICDLPPAKHATSLALSAARRFRSSRHGLNLGDCLHYACAKYYRVPILATADEFRQTDLETVP</sequence>
<dbReference type="CDD" id="cd09871">
    <property type="entry name" value="PIN_MtVapC28-VapC30-like"/>
    <property type="match status" value="1"/>
</dbReference>
<dbReference type="EC" id="3.1.-.-" evidence="5"/>
<keyword evidence="5" id="KW-0460">Magnesium</keyword>
<feature type="binding site" evidence="5">
    <location>
        <position position="104"/>
    </location>
    <ligand>
        <name>Mg(2+)</name>
        <dbReference type="ChEBI" id="CHEBI:18420"/>
    </ligand>
</feature>
<dbReference type="OrthoDB" id="32625at2"/>
<dbReference type="Pfam" id="PF01850">
    <property type="entry name" value="PIN"/>
    <property type="match status" value="1"/>
</dbReference>
<protein>
    <recommendedName>
        <fullName evidence="5">Ribonuclease VapC</fullName>
        <shortName evidence="5">RNase VapC</shortName>
        <ecNumber evidence="5">3.1.-.-</ecNumber>
    </recommendedName>
    <alternativeName>
        <fullName evidence="5">Toxin VapC</fullName>
    </alternativeName>
</protein>
<dbReference type="GO" id="GO:0000287">
    <property type="term" value="F:magnesium ion binding"/>
    <property type="evidence" value="ECO:0007669"/>
    <property type="project" value="UniProtKB-UniRule"/>
</dbReference>
<proteinExistence type="inferred from homology"/>
<dbReference type="Gene3D" id="3.40.50.1010">
    <property type="entry name" value="5'-nuclease"/>
    <property type="match status" value="1"/>
</dbReference>
<keyword evidence="5" id="KW-0800">Toxin</keyword>
<name>A0A1Q9AKE9_9HYPH</name>
<feature type="domain" description="PIN" evidence="6">
    <location>
        <begin position="1"/>
        <end position="124"/>
    </location>
</feature>